<keyword evidence="6" id="KW-0653">Protein transport</keyword>
<evidence type="ECO:0000313" key="14">
    <source>
        <dbReference type="EMBL" id="KAF7176273.1"/>
    </source>
</evidence>
<evidence type="ECO:0000256" key="11">
    <source>
        <dbReference type="ARBA" id="ARBA00068548"/>
    </source>
</evidence>
<comment type="similarity">
    <text evidence="2">Belongs to the Tom20 family.</text>
</comment>
<gene>
    <name evidence="14" type="ORF">CNMCM7691_001989</name>
</gene>
<protein>
    <recommendedName>
        <fullName evidence="11">Mitochondrial import receptor subunit TOM20</fullName>
    </recommendedName>
    <alternativeName>
        <fullName evidence="10">Mitochondrial 20 kDa outer membrane protein</fullName>
    </alternativeName>
    <alternativeName>
        <fullName evidence="12">Mitochondrial import receptor subunit tom20</fullName>
    </alternativeName>
    <alternativeName>
        <fullName evidence="13">Translocase of outer membrane 20 kDa subunit</fullName>
    </alternativeName>
</protein>
<dbReference type="GO" id="GO:0006886">
    <property type="term" value="P:intracellular protein transport"/>
    <property type="evidence" value="ECO:0007669"/>
    <property type="project" value="InterPro"/>
</dbReference>
<evidence type="ECO:0000256" key="9">
    <source>
        <dbReference type="ARBA" id="ARBA00023136"/>
    </source>
</evidence>
<dbReference type="PANTHER" id="PTHR12430">
    <property type="entry name" value="MITOCHONDRIAL IMPORT RECEPTOR SUBUNIT TOM20"/>
    <property type="match status" value="1"/>
</dbReference>
<evidence type="ECO:0000256" key="5">
    <source>
        <dbReference type="ARBA" id="ARBA00022787"/>
    </source>
</evidence>
<dbReference type="Gene3D" id="1.20.960.10">
    <property type="entry name" value="Mitochondrial outer membrane translocase complex, subunit Tom20 domain"/>
    <property type="match status" value="2"/>
</dbReference>
<evidence type="ECO:0000256" key="13">
    <source>
        <dbReference type="ARBA" id="ARBA00080405"/>
    </source>
</evidence>
<dbReference type="Proteomes" id="UP000641853">
    <property type="component" value="Unassembled WGS sequence"/>
</dbReference>
<evidence type="ECO:0000256" key="6">
    <source>
        <dbReference type="ARBA" id="ARBA00022927"/>
    </source>
</evidence>
<keyword evidence="7" id="KW-1133">Transmembrane helix</keyword>
<evidence type="ECO:0000256" key="7">
    <source>
        <dbReference type="ARBA" id="ARBA00022989"/>
    </source>
</evidence>
<keyword evidence="3" id="KW-0813">Transport</keyword>
<dbReference type="GO" id="GO:0030943">
    <property type="term" value="F:mitochondrion targeting sequence binding"/>
    <property type="evidence" value="ECO:0007669"/>
    <property type="project" value="TreeGrafter"/>
</dbReference>
<dbReference type="GO" id="GO:0005742">
    <property type="term" value="C:mitochondrial outer membrane translocase complex"/>
    <property type="evidence" value="ECO:0007669"/>
    <property type="project" value="InterPro"/>
</dbReference>
<dbReference type="GO" id="GO:0016031">
    <property type="term" value="P:tRNA import into mitochondrion"/>
    <property type="evidence" value="ECO:0007669"/>
    <property type="project" value="TreeGrafter"/>
</dbReference>
<dbReference type="EMBL" id="JACBAG010001914">
    <property type="protein sequence ID" value="KAF7176273.1"/>
    <property type="molecule type" value="Genomic_DNA"/>
</dbReference>
<dbReference type="InterPro" id="IPR002056">
    <property type="entry name" value="MAS20"/>
</dbReference>
<keyword evidence="4" id="KW-0812">Transmembrane</keyword>
<dbReference type="Pfam" id="PF02064">
    <property type="entry name" value="MAS20"/>
    <property type="match status" value="2"/>
</dbReference>
<name>A0A8H6QNJ9_9EURO</name>
<evidence type="ECO:0000256" key="4">
    <source>
        <dbReference type="ARBA" id="ARBA00022692"/>
    </source>
</evidence>
<reference evidence="14" key="1">
    <citation type="submission" date="2020-06" db="EMBL/GenBank/DDBJ databases">
        <title>Draft genome sequences of strains closely related to Aspergillus parafelis and Aspergillus hiratsukae.</title>
        <authorList>
            <person name="Dos Santos R.A.C."/>
            <person name="Rivero-Menendez O."/>
            <person name="Steenwyk J.L."/>
            <person name="Mead M.E."/>
            <person name="Goldman G.H."/>
            <person name="Alastruey-Izquierdo A."/>
            <person name="Rokas A."/>
        </authorList>
    </citation>
    <scope>NUCLEOTIDE SEQUENCE</scope>
    <source>
        <strain evidence="14">CNM-CM7691</strain>
    </source>
</reference>
<keyword evidence="9" id="KW-0472">Membrane</keyword>
<evidence type="ECO:0000313" key="15">
    <source>
        <dbReference type="Proteomes" id="UP000641853"/>
    </source>
</evidence>
<dbReference type="FunFam" id="1.20.960.10:FF:000002">
    <property type="entry name" value="Mitochondrial import receptor subunit TOM20"/>
    <property type="match status" value="1"/>
</dbReference>
<evidence type="ECO:0000256" key="2">
    <source>
        <dbReference type="ARBA" id="ARBA00005792"/>
    </source>
</evidence>
<dbReference type="GO" id="GO:0006605">
    <property type="term" value="P:protein targeting"/>
    <property type="evidence" value="ECO:0007669"/>
    <property type="project" value="InterPro"/>
</dbReference>
<dbReference type="InterPro" id="IPR023392">
    <property type="entry name" value="Tom20_dom_sf"/>
</dbReference>
<dbReference type="GO" id="GO:0030150">
    <property type="term" value="P:protein import into mitochondrial matrix"/>
    <property type="evidence" value="ECO:0007669"/>
    <property type="project" value="TreeGrafter"/>
</dbReference>
<dbReference type="PANTHER" id="PTHR12430:SF0">
    <property type="entry name" value="TRANSLOCASE OF OUTER MITOCHONDRIAL MEMBRANE 20"/>
    <property type="match status" value="1"/>
</dbReference>
<keyword evidence="5" id="KW-1000">Mitochondrion outer membrane</keyword>
<evidence type="ECO:0000256" key="8">
    <source>
        <dbReference type="ARBA" id="ARBA00023128"/>
    </source>
</evidence>
<comment type="subcellular location">
    <subcellularLocation>
        <location evidence="1">Mitochondrion outer membrane</location>
        <topology evidence="1">Single-pass membrane protein</topology>
    </subcellularLocation>
</comment>
<dbReference type="SUPFAM" id="SSF47157">
    <property type="entry name" value="Mitochondrial import receptor subunit Tom20"/>
    <property type="match status" value="2"/>
</dbReference>
<proteinExistence type="inferred from homology"/>
<dbReference type="PIRSF" id="PIRSF037707">
    <property type="entry name" value="MAS20_rcpt"/>
    <property type="match status" value="1"/>
</dbReference>
<sequence>MKTSTLVAASAGTILTGLLAYAVYFDHKRQTDPEFRRSLKRNNRRLARAVKEEAEAQGAMQREVIKKAVQQAKDEGFPTDLEEKEAYFMGQVARGESLCAEGMINMTSHHDEQHTKSAHAPSHLGSDQIEAALCFYKALKVYPQPKDLISIYDKTVPKDVLEILAEMVAMDAGLKLGSFTGEGGSADNQGVE</sequence>
<dbReference type="AlphaFoldDB" id="A0A8H6QNJ9"/>
<comment type="caution">
    <text evidence="14">The sequence shown here is derived from an EMBL/GenBank/DDBJ whole genome shotgun (WGS) entry which is preliminary data.</text>
</comment>
<evidence type="ECO:0000256" key="10">
    <source>
        <dbReference type="ARBA" id="ARBA00042705"/>
    </source>
</evidence>
<accession>A0A8H6QNJ9</accession>
<evidence type="ECO:0000256" key="3">
    <source>
        <dbReference type="ARBA" id="ARBA00022448"/>
    </source>
</evidence>
<organism evidence="14 15">
    <name type="scientific">Aspergillus felis</name>
    <dbReference type="NCBI Taxonomy" id="1287682"/>
    <lineage>
        <taxon>Eukaryota</taxon>
        <taxon>Fungi</taxon>
        <taxon>Dikarya</taxon>
        <taxon>Ascomycota</taxon>
        <taxon>Pezizomycotina</taxon>
        <taxon>Eurotiomycetes</taxon>
        <taxon>Eurotiomycetidae</taxon>
        <taxon>Eurotiales</taxon>
        <taxon>Aspergillaceae</taxon>
        <taxon>Aspergillus</taxon>
        <taxon>Aspergillus subgen. Fumigati</taxon>
    </lineage>
</organism>
<keyword evidence="15" id="KW-1185">Reference proteome</keyword>
<dbReference type="GO" id="GO:0008320">
    <property type="term" value="F:protein transmembrane transporter activity"/>
    <property type="evidence" value="ECO:0007669"/>
    <property type="project" value="TreeGrafter"/>
</dbReference>
<evidence type="ECO:0000256" key="1">
    <source>
        <dbReference type="ARBA" id="ARBA00004572"/>
    </source>
</evidence>
<keyword evidence="8" id="KW-0496">Mitochondrion</keyword>
<dbReference type="PRINTS" id="PR00351">
    <property type="entry name" value="OM20RECEPTOR"/>
</dbReference>
<evidence type="ECO:0000256" key="12">
    <source>
        <dbReference type="ARBA" id="ARBA00073975"/>
    </source>
</evidence>